<dbReference type="Pfam" id="PF13450">
    <property type="entry name" value="NAD_binding_8"/>
    <property type="match status" value="1"/>
</dbReference>
<dbReference type="Gene3D" id="3.50.50.60">
    <property type="entry name" value="FAD/NAD(P)-binding domain"/>
    <property type="match status" value="2"/>
</dbReference>
<dbReference type="InterPro" id="IPR049516">
    <property type="entry name" value="FAD-depend_C"/>
</dbReference>
<dbReference type="InterPro" id="IPR036188">
    <property type="entry name" value="FAD/NAD-bd_sf"/>
</dbReference>
<name>A0AAU7C9D8_9BACT</name>
<protein>
    <submittedName>
        <fullName evidence="3">FAD-dependent protein</fullName>
    </submittedName>
</protein>
<dbReference type="PANTHER" id="PTHR42842">
    <property type="entry name" value="FAD/NAD(P)-BINDING OXIDOREDUCTASE"/>
    <property type="match status" value="1"/>
</dbReference>
<dbReference type="Gene3D" id="3.30.70.2700">
    <property type="match status" value="1"/>
</dbReference>
<dbReference type="PIRSF" id="PIRSF038984">
    <property type="entry name" value="FAD_binding_protein"/>
    <property type="match status" value="1"/>
</dbReference>
<evidence type="ECO:0000259" key="2">
    <source>
        <dbReference type="Pfam" id="PF21688"/>
    </source>
</evidence>
<dbReference type="SUPFAM" id="SSF51905">
    <property type="entry name" value="FAD/NAD(P)-binding domain"/>
    <property type="match status" value="1"/>
</dbReference>
<dbReference type="PANTHER" id="PTHR42842:SF3">
    <property type="entry name" value="FAD_NAD(P)-BINDING OXIDOREDUCTASE FAMILY PROTEIN"/>
    <property type="match status" value="1"/>
</dbReference>
<proteinExistence type="predicted"/>
<evidence type="ECO:0000313" key="3">
    <source>
        <dbReference type="EMBL" id="XBH02062.1"/>
    </source>
</evidence>
<accession>A0AAU7C9D8</accession>
<dbReference type="EMBL" id="CP155447">
    <property type="protein sequence ID" value="XBH02062.1"/>
    <property type="molecule type" value="Genomic_DNA"/>
</dbReference>
<feature type="domain" description="FAD-dependent protein C-terminal" evidence="2">
    <location>
        <begin position="284"/>
        <end position="475"/>
    </location>
</feature>
<dbReference type="InterPro" id="IPR028348">
    <property type="entry name" value="FAD-binding_protein"/>
</dbReference>
<sequence length="533" mass="57828">MSLKIANVRLELDDPEAALPGKISERLGLGQDSITHWRILRKSLDARRHDDLHFVYSAEVEIPDREDELVVSRGRSAELERFAPEQFDWPTPGADPLAHRPVIIGAGPAGLFAGYLLALDGYRPLILERGRDVKDRVADVRKFDAGGPVDPESNYLFGEGGAGTFSDGKLTSRSTGPDVRRVLEILADCHGKPSILYEHRPHLGSNRLPLVVRTLRRKLEELGGEVRFSCRVEDLDIADGKLRGLGTSSGYIPADAAILAVGHSARDTYSMLLRRGVPLEAKAFQLGVRIEQPQGQVNVARYGAKADHPALGAADYNLVARAGGRDLFTFCMCAGGYVMPSVSEPGYFCTNGMSESRHDSPFANSGLVMTITPEDTGSRHPLAGVHFQQRFERLAYLAGRRTYAAPIQRARDFLADRPSHGKVPSSYPRGTVPIDLGLILPPIVLQVLERGLPIMDRRFFGLFLKDATLTGPESRGSSPVRLPRDPHTRQSTTVAGLYPCGEGAGYAGGIISAAVDGVRTARALVASYARPGG</sequence>
<dbReference type="RefSeq" id="WP_406694805.1">
    <property type="nucleotide sequence ID" value="NZ_CP155447.1"/>
</dbReference>
<evidence type="ECO:0000256" key="1">
    <source>
        <dbReference type="SAM" id="MobiDB-lite"/>
    </source>
</evidence>
<organism evidence="3">
    <name type="scientific">Singulisphaera sp. Ch08</name>
    <dbReference type="NCBI Taxonomy" id="3120278"/>
    <lineage>
        <taxon>Bacteria</taxon>
        <taxon>Pseudomonadati</taxon>
        <taxon>Planctomycetota</taxon>
        <taxon>Planctomycetia</taxon>
        <taxon>Isosphaerales</taxon>
        <taxon>Isosphaeraceae</taxon>
        <taxon>Singulisphaera</taxon>
    </lineage>
</organism>
<reference evidence="3" key="1">
    <citation type="submission" date="2024-05" db="EMBL/GenBank/DDBJ databases">
        <title>Planctomycetes of the genus Singulisphaera possess chitinolytic capabilities.</title>
        <authorList>
            <person name="Ivanova A."/>
        </authorList>
    </citation>
    <scope>NUCLEOTIDE SEQUENCE</scope>
    <source>
        <strain evidence="3">Ch08T</strain>
    </source>
</reference>
<dbReference type="Pfam" id="PF21688">
    <property type="entry name" value="FAD-depend_C"/>
    <property type="match status" value="1"/>
</dbReference>
<feature type="region of interest" description="Disordered" evidence="1">
    <location>
        <begin position="471"/>
        <end position="491"/>
    </location>
</feature>
<dbReference type="AlphaFoldDB" id="A0AAU7C9D8"/>
<gene>
    <name evidence="3" type="ORF">V5E97_27550</name>
</gene>